<evidence type="ECO:0008006" key="3">
    <source>
        <dbReference type="Google" id="ProtNLM"/>
    </source>
</evidence>
<dbReference type="Proteomes" id="UP001324270">
    <property type="component" value="Unassembled WGS sequence"/>
</dbReference>
<dbReference type="EMBL" id="JAYKBV010000021">
    <property type="protein sequence ID" value="MEB3041444.1"/>
    <property type="molecule type" value="Genomic_DNA"/>
</dbReference>
<evidence type="ECO:0000313" key="1">
    <source>
        <dbReference type="EMBL" id="MEB3041444.1"/>
    </source>
</evidence>
<organism evidence="1 2">
    <name type="scientific">Capnocytophaga gingivalis</name>
    <dbReference type="NCBI Taxonomy" id="1017"/>
    <lineage>
        <taxon>Bacteria</taxon>
        <taxon>Pseudomonadati</taxon>
        <taxon>Bacteroidota</taxon>
        <taxon>Flavobacteriia</taxon>
        <taxon>Flavobacteriales</taxon>
        <taxon>Flavobacteriaceae</taxon>
        <taxon>Capnocytophaga</taxon>
    </lineage>
</organism>
<name>A0ABU5YET1_9FLAO</name>
<accession>A0ABU5YET1</accession>
<dbReference type="PROSITE" id="PS51257">
    <property type="entry name" value="PROKAR_LIPOPROTEIN"/>
    <property type="match status" value="1"/>
</dbReference>
<evidence type="ECO:0000313" key="2">
    <source>
        <dbReference type="Proteomes" id="UP001324270"/>
    </source>
</evidence>
<keyword evidence="2" id="KW-1185">Reference proteome</keyword>
<gene>
    <name evidence="1" type="ORF">VJJ49_12220</name>
</gene>
<dbReference type="RefSeq" id="WP_323980031.1">
    <property type="nucleotide sequence ID" value="NZ_JAYKBV010000021.1"/>
</dbReference>
<protein>
    <recommendedName>
        <fullName evidence="3">Lipoprotein</fullName>
    </recommendedName>
</protein>
<sequence length="146" mass="17294">MKRIIFLITSLLLVGCYEENFLSIPYIKGNLYSKEDNKPIAGAAIYINRYLLYENSPKGDKQTDKEGYFYVEGLITHKRSSMEKTYCRKFFIRKDSIVKILDLDEERYEKCMDRDTFNLGILYFEDLKSVKLGNYKYEVIEDTLTQ</sequence>
<comment type="caution">
    <text evidence="1">The sequence shown here is derived from an EMBL/GenBank/DDBJ whole genome shotgun (WGS) entry which is preliminary data.</text>
</comment>
<reference evidence="1 2" key="1">
    <citation type="submission" date="2023-12" db="EMBL/GenBank/DDBJ databases">
        <title>Genomic sequences of Capnocytophaga and Parvimonas strains.</title>
        <authorList>
            <person name="Watt R.M."/>
            <person name="Wang M."/>
            <person name="Yang T."/>
            <person name="Tong W.M."/>
        </authorList>
    </citation>
    <scope>NUCLEOTIDE SEQUENCE [LARGE SCALE GENOMIC DNA]</scope>
    <source>
        <strain evidence="1 2">CCUG 13156</strain>
    </source>
</reference>
<proteinExistence type="predicted"/>